<evidence type="ECO:0000313" key="3">
    <source>
        <dbReference type="Proteomes" id="UP000041254"/>
    </source>
</evidence>
<dbReference type="PANTHER" id="PTHR42791:SF1">
    <property type="entry name" value="N-ACETYLTRANSFERASE DOMAIN-CONTAINING PROTEIN"/>
    <property type="match status" value="1"/>
</dbReference>
<dbReference type="InterPro" id="IPR052523">
    <property type="entry name" value="Trichothecene_AcTrans"/>
</dbReference>
<dbReference type="Pfam" id="PF00583">
    <property type="entry name" value="Acetyltransf_1"/>
    <property type="match status" value="1"/>
</dbReference>
<protein>
    <recommendedName>
        <fullName evidence="1">N-acetyltransferase domain-containing protein</fullName>
    </recommendedName>
</protein>
<organism evidence="2 3">
    <name type="scientific">Vitrella brassicaformis (strain CCMP3155)</name>
    <dbReference type="NCBI Taxonomy" id="1169540"/>
    <lineage>
        <taxon>Eukaryota</taxon>
        <taxon>Sar</taxon>
        <taxon>Alveolata</taxon>
        <taxon>Colpodellida</taxon>
        <taxon>Vitrellaceae</taxon>
        <taxon>Vitrella</taxon>
    </lineage>
</organism>
<dbReference type="InParanoid" id="A0A0G4GQI3"/>
<dbReference type="PROSITE" id="PS51186">
    <property type="entry name" value="GNAT"/>
    <property type="match status" value="1"/>
</dbReference>
<dbReference type="AlphaFoldDB" id="A0A0G4GQI3"/>
<dbReference type="VEuPathDB" id="CryptoDB:Vbra_18379"/>
<keyword evidence="3" id="KW-1185">Reference proteome</keyword>
<gene>
    <name evidence="2" type="ORF">Vbra_18379</name>
</gene>
<evidence type="ECO:0000313" key="2">
    <source>
        <dbReference type="EMBL" id="CEM32725.1"/>
    </source>
</evidence>
<dbReference type="GO" id="GO:0016747">
    <property type="term" value="F:acyltransferase activity, transferring groups other than amino-acyl groups"/>
    <property type="evidence" value="ECO:0007669"/>
    <property type="project" value="InterPro"/>
</dbReference>
<dbReference type="InterPro" id="IPR016181">
    <property type="entry name" value="Acyl_CoA_acyltransferase"/>
</dbReference>
<dbReference type="PANTHER" id="PTHR42791">
    <property type="entry name" value="GNAT FAMILY ACETYLTRANSFERASE"/>
    <property type="match status" value="1"/>
</dbReference>
<dbReference type="Proteomes" id="UP000041254">
    <property type="component" value="Unassembled WGS sequence"/>
</dbReference>
<reference evidence="2 3" key="1">
    <citation type="submission" date="2014-11" db="EMBL/GenBank/DDBJ databases">
        <authorList>
            <person name="Zhu J."/>
            <person name="Qi W."/>
            <person name="Song R."/>
        </authorList>
    </citation>
    <scope>NUCLEOTIDE SEQUENCE [LARGE SCALE GENOMIC DNA]</scope>
</reference>
<dbReference type="Gene3D" id="3.40.630.30">
    <property type="match status" value="1"/>
</dbReference>
<dbReference type="CDD" id="cd04301">
    <property type="entry name" value="NAT_SF"/>
    <property type="match status" value="1"/>
</dbReference>
<proteinExistence type="predicted"/>
<evidence type="ECO:0000259" key="1">
    <source>
        <dbReference type="PROSITE" id="PS51186"/>
    </source>
</evidence>
<sequence>MGAYCSCCPSAPTIGPSRAVASLFDESGERPSACGRFTAVRLCSAKHPHFAAAAETLARAFCGSEKTNPDPATGWVYSGTCDSLLAPLPGPPSEKRLQWFRWLTRMAMHWALQRGGAYALLDRAEGVVVAVTLVSPPGAPSVDELGFCGELGLICKAGLPPFSTDSERTGAEFGSCMDRMRTLETTLVKAHNELEAEAAGSGKSGDLHVAMVAADPQRQGQGVGSALLQLVSDIADADAVSAHLETLGERNEGFYAKKGGYRLAKRVVVQHKNCRLDLDGGIALMVRPAKCRAESS</sequence>
<accession>A0A0G4GQI3</accession>
<dbReference type="SUPFAM" id="SSF55729">
    <property type="entry name" value="Acyl-CoA N-acyltransferases (Nat)"/>
    <property type="match status" value="1"/>
</dbReference>
<dbReference type="EMBL" id="CDMY01000759">
    <property type="protein sequence ID" value="CEM32725.1"/>
    <property type="molecule type" value="Genomic_DNA"/>
</dbReference>
<dbReference type="PhylomeDB" id="A0A0G4GQI3"/>
<feature type="domain" description="N-acetyltransferase" evidence="1">
    <location>
        <begin position="140"/>
        <end position="290"/>
    </location>
</feature>
<name>A0A0G4GQI3_VITBC</name>
<dbReference type="InterPro" id="IPR000182">
    <property type="entry name" value="GNAT_dom"/>
</dbReference>